<keyword evidence="2" id="KW-1185">Reference proteome</keyword>
<gene>
    <name evidence="1" type="ORF">PSON_ATCC_30995.1.T0510092</name>
</gene>
<evidence type="ECO:0000313" key="2">
    <source>
        <dbReference type="Proteomes" id="UP000692954"/>
    </source>
</evidence>
<evidence type="ECO:0000313" key="1">
    <source>
        <dbReference type="EMBL" id="CAD8087262.1"/>
    </source>
</evidence>
<sequence>MKSRPYFTQLQVRLQKNYKTRKYFKNYSFFIFIKQRLSIITNSFWIKFHIFFENKYILLCKCYYEMRQTKLKQKKQGFYIIILQKKNENFFNKDKLIEQRGFLLIVQNCNNQELNCILQIDKRQIITKLDKEQFYNSIIIMNNNLSSEQTNIVKIYEEKYMYFLFMKYSKFQLLESLLLHDFQFRVASLVCIIYLILQNFLKYKNSGIYHGNINFKSIYINMSGAFLQIIILFPKYLKNNNKSISLDLLNLGQLLYQITFYEIKDKIKQFLDLKLITQQKQLFQHMNTENKRFKFLFRISQ</sequence>
<dbReference type="AlphaFoldDB" id="A0A8S1N5F2"/>
<accession>A0A8S1N5F2</accession>
<dbReference type="EMBL" id="CAJJDN010000051">
    <property type="protein sequence ID" value="CAD8087262.1"/>
    <property type="molecule type" value="Genomic_DNA"/>
</dbReference>
<name>A0A8S1N5F2_9CILI</name>
<dbReference type="Proteomes" id="UP000692954">
    <property type="component" value="Unassembled WGS sequence"/>
</dbReference>
<protein>
    <submittedName>
        <fullName evidence="1">Uncharacterized protein</fullName>
    </submittedName>
</protein>
<organism evidence="1 2">
    <name type="scientific">Paramecium sonneborni</name>
    <dbReference type="NCBI Taxonomy" id="65129"/>
    <lineage>
        <taxon>Eukaryota</taxon>
        <taxon>Sar</taxon>
        <taxon>Alveolata</taxon>
        <taxon>Ciliophora</taxon>
        <taxon>Intramacronucleata</taxon>
        <taxon>Oligohymenophorea</taxon>
        <taxon>Peniculida</taxon>
        <taxon>Parameciidae</taxon>
        <taxon>Paramecium</taxon>
    </lineage>
</organism>
<proteinExistence type="predicted"/>
<comment type="caution">
    <text evidence="1">The sequence shown here is derived from an EMBL/GenBank/DDBJ whole genome shotgun (WGS) entry which is preliminary data.</text>
</comment>
<reference evidence="1" key="1">
    <citation type="submission" date="2021-01" db="EMBL/GenBank/DDBJ databases">
        <authorList>
            <consortium name="Genoscope - CEA"/>
            <person name="William W."/>
        </authorList>
    </citation>
    <scope>NUCLEOTIDE SEQUENCE</scope>
</reference>